<protein>
    <submittedName>
        <fullName evidence="1">Uncharacterized protein</fullName>
    </submittedName>
</protein>
<dbReference type="RefSeq" id="WP_160938006.1">
    <property type="nucleotide sequence ID" value="NZ_SNVJ01000013.1"/>
</dbReference>
<sequence length="139" mass="14934">MRLDDFARLLDTHGAEPARWPPEAIPAARALLERSATARGLQAEARMLDAALRDSLPGPSPEALARMRAHVGRAVARMPVPPQAGRGGVLQWLRPWLPAGCGALVTLAACGFWLSRMPQPAPEEVLGAPRMLAMMETAE</sequence>
<dbReference type="AlphaFoldDB" id="A0A845BEW9"/>
<evidence type="ECO:0000313" key="1">
    <source>
        <dbReference type="EMBL" id="MXP64650.1"/>
    </source>
</evidence>
<evidence type="ECO:0000313" key="2">
    <source>
        <dbReference type="Proteomes" id="UP000460715"/>
    </source>
</evidence>
<name>A0A845BEW9_9PROT</name>
<dbReference type="Proteomes" id="UP000460715">
    <property type="component" value="Unassembled WGS sequence"/>
</dbReference>
<proteinExistence type="predicted"/>
<accession>A0A845BEW9</accession>
<dbReference type="OrthoDB" id="7281343at2"/>
<reference evidence="1 2" key="1">
    <citation type="submission" date="2019-03" db="EMBL/GenBank/DDBJ databases">
        <title>Roseomonas sp. a novel Roseomonas species isolated from Sea whip Gorgonian.</title>
        <authorList>
            <person name="Li F."/>
            <person name="Pan X."/>
            <person name="Huang S."/>
            <person name="Li Z."/>
            <person name="Meng B."/>
        </authorList>
    </citation>
    <scope>NUCLEOTIDE SEQUENCE [LARGE SCALE GENOMIC DNA]</scope>
    <source>
        <strain evidence="1 2">M0104</strain>
    </source>
</reference>
<comment type="caution">
    <text evidence="1">The sequence shown here is derived from an EMBL/GenBank/DDBJ whole genome shotgun (WGS) entry which is preliminary data.</text>
</comment>
<dbReference type="EMBL" id="SNVJ01000013">
    <property type="protein sequence ID" value="MXP64650.1"/>
    <property type="molecule type" value="Genomic_DNA"/>
</dbReference>
<keyword evidence="2" id="KW-1185">Reference proteome</keyword>
<gene>
    <name evidence="1" type="ORF">E0493_14955</name>
</gene>
<organism evidence="1 2">
    <name type="scientific">Teichococcus coralli</name>
    <dbReference type="NCBI Taxonomy" id="2545983"/>
    <lineage>
        <taxon>Bacteria</taxon>
        <taxon>Pseudomonadati</taxon>
        <taxon>Pseudomonadota</taxon>
        <taxon>Alphaproteobacteria</taxon>
        <taxon>Acetobacterales</taxon>
        <taxon>Roseomonadaceae</taxon>
        <taxon>Roseomonas</taxon>
    </lineage>
</organism>